<organism evidence="1 2">
    <name type="scientific">Hirschia litorea</name>
    <dbReference type="NCBI Taxonomy" id="1199156"/>
    <lineage>
        <taxon>Bacteria</taxon>
        <taxon>Pseudomonadati</taxon>
        <taxon>Pseudomonadota</taxon>
        <taxon>Alphaproteobacteria</taxon>
        <taxon>Hyphomonadales</taxon>
        <taxon>Hyphomonadaceae</taxon>
        <taxon>Hirschia</taxon>
    </lineage>
</organism>
<dbReference type="Proteomes" id="UP001596492">
    <property type="component" value="Unassembled WGS sequence"/>
</dbReference>
<keyword evidence="2" id="KW-1185">Reference proteome</keyword>
<proteinExistence type="predicted"/>
<evidence type="ECO:0000313" key="2">
    <source>
        <dbReference type="Proteomes" id="UP001596492"/>
    </source>
</evidence>
<evidence type="ECO:0000313" key="1">
    <source>
        <dbReference type="EMBL" id="MFC7290090.1"/>
    </source>
</evidence>
<sequence length="225" mass="25542">MLDKGYKQMDEQSKRSVFSVVVSERRNRSTQPKLQLPKFDLTETHKRDAYCLRAILFSFDAAILKAPTVLLDPAAFVRLAAAHGFPVSSAIQRERTYGNISENAIRMLAQQNCLGHRLIQLWKRISPVTASRVLQMPATNPTPMEPFSPGTIRKIRMALTPIRDQLGFEIIRNLNLLDDPVAFLAMCKRIGYNGPGWTFNTDRPNDMNKAVGQRLIDTWRIMVVS</sequence>
<protein>
    <submittedName>
        <fullName evidence="1">Uncharacterized protein</fullName>
    </submittedName>
</protein>
<dbReference type="EMBL" id="JBHTBR010000002">
    <property type="protein sequence ID" value="MFC7290090.1"/>
    <property type="molecule type" value="Genomic_DNA"/>
</dbReference>
<accession>A0ABW2IGU6</accession>
<gene>
    <name evidence="1" type="ORF">ACFQS8_00540</name>
</gene>
<dbReference type="RefSeq" id="WP_382164691.1">
    <property type="nucleotide sequence ID" value="NZ_JBHTBR010000002.1"/>
</dbReference>
<reference evidence="2" key="1">
    <citation type="journal article" date="2019" name="Int. J. Syst. Evol. Microbiol.">
        <title>The Global Catalogue of Microorganisms (GCM) 10K type strain sequencing project: providing services to taxonomists for standard genome sequencing and annotation.</title>
        <authorList>
            <consortium name="The Broad Institute Genomics Platform"/>
            <consortium name="The Broad Institute Genome Sequencing Center for Infectious Disease"/>
            <person name="Wu L."/>
            <person name="Ma J."/>
        </authorList>
    </citation>
    <scope>NUCLEOTIDE SEQUENCE [LARGE SCALE GENOMIC DNA]</scope>
    <source>
        <strain evidence="2">CCUG 51308</strain>
    </source>
</reference>
<comment type="caution">
    <text evidence="1">The sequence shown here is derived from an EMBL/GenBank/DDBJ whole genome shotgun (WGS) entry which is preliminary data.</text>
</comment>
<name>A0ABW2IGU6_9PROT</name>